<dbReference type="PANTHER" id="PTHR24276:SF98">
    <property type="entry name" value="FI18310P1-RELATED"/>
    <property type="match status" value="1"/>
</dbReference>
<evidence type="ECO:0000313" key="8">
    <source>
        <dbReference type="EMBL" id="AEB96521.1"/>
    </source>
</evidence>
<evidence type="ECO:0000256" key="3">
    <source>
        <dbReference type="ARBA" id="ARBA00022825"/>
    </source>
</evidence>
<evidence type="ECO:0000256" key="4">
    <source>
        <dbReference type="ARBA" id="ARBA00023157"/>
    </source>
</evidence>
<dbReference type="AlphaFoldDB" id="F5GTX3"/>
<evidence type="ECO:0000256" key="5">
    <source>
        <dbReference type="ARBA" id="ARBA00024195"/>
    </source>
</evidence>
<feature type="signal peptide" evidence="6">
    <location>
        <begin position="1"/>
        <end position="16"/>
    </location>
</feature>
<comment type="similarity">
    <text evidence="5">Belongs to the peptidase S1 family. CLIP subfamily.</text>
</comment>
<dbReference type="InterPro" id="IPR001254">
    <property type="entry name" value="Trypsin_dom"/>
</dbReference>
<name>F5GTX3_SIMGU</name>
<dbReference type="PRINTS" id="PR00722">
    <property type="entry name" value="CHYMOTRYPSIN"/>
</dbReference>
<dbReference type="GO" id="GO:0006508">
    <property type="term" value="P:proteolysis"/>
    <property type="evidence" value="ECO:0007669"/>
    <property type="project" value="UniProtKB-KW"/>
</dbReference>
<dbReference type="GO" id="GO:0004252">
    <property type="term" value="F:serine-type endopeptidase activity"/>
    <property type="evidence" value="ECO:0007669"/>
    <property type="project" value="InterPro"/>
</dbReference>
<dbReference type="InterPro" id="IPR043504">
    <property type="entry name" value="Peptidase_S1_PA_chymotrypsin"/>
</dbReference>
<dbReference type="InterPro" id="IPR001314">
    <property type="entry name" value="Peptidase_S1A"/>
</dbReference>
<reference evidence="8" key="1">
    <citation type="journal article" date="2011" name="BMC Genomics">
        <title>An insight into the sialome of Simulium guianense (DIPTERA:SIMulIIDAE), the main vector of River Blindness Disease in Brazil.</title>
        <authorList>
            <person name="Chagas A.C."/>
            <person name="Calvo E."/>
            <person name="Pimenta P.F."/>
            <person name="Ribeiro J.M."/>
        </authorList>
    </citation>
    <scope>NUCLEOTIDE SEQUENCE</scope>
    <source>
        <tissue evidence="8">Salivary gland</tissue>
    </source>
</reference>
<keyword evidence="3" id="KW-0720">Serine protease</keyword>
<dbReference type="PROSITE" id="PS50240">
    <property type="entry name" value="TRYPSIN_DOM"/>
    <property type="match status" value="1"/>
</dbReference>
<dbReference type="Gene3D" id="2.40.10.10">
    <property type="entry name" value="Trypsin-like serine proteases"/>
    <property type="match status" value="1"/>
</dbReference>
<evidence type="ECO:0000256" key="1">
    <source>
        <dbReference type="ARBA" id="ARBA00022670"/>
    </source>
</evidence>
<dbReference type="EMBL" id="JI626286">
    <property type="protein sequence ID" value="AEB96521.1"/>
    <property type="molecule type" value="mRNA"/>
</dbReference>
<dbReference type="Pfam" id="PF00089">
    <property type="entry name" value="Trypsin"/>
    <property type="match status" value="1"/>
</dbReference>
<dbReference type="InterPro" id="IPR018114">
    <property type="entry name" value="TRYPSIN_HIS"/>
</dbReference>
<dbReference type="InterPro" id="IPR009003">
    <property type="entry name" value="Peptidase_S1_PA"/>
</dbReference>
<keyword evidence="1 8" id="KW-0645">Protease</keyword>
<evidence type="ECO:0000256" key="2">
    <source>
        <dbReference type="ARBA" id="ARBA00022801"/>
    </source>
</evidence>
<dbReference type="PROSITE" id="PS00134">
    <property type="entry name" value="TRYPSIN_HIS"/>
    <property type="match status" value="1"/>
</dbReference>
<dbReference type="InterPro" id="IPR050430">
    <property type="entry name" value="Peptidase_S1"/>
</dbReference>
<dbReference type="SMART" id="SM00020">
    <property type="entry name" value="Tryp_SPc"/>
    <property type="match status" value="1"/>
</dbReference>
<evidence type="ECO:0000259" key="7">
    <source>
        <dbReference type="PROSITE" id="PS50240"/>
    </source>
</evidence>
<keyword evidence="2" id="KW-0378">Hydrolase</keyword>
<protein>
    <submittedName>
        <fullName evidence="8">Salivary serine protease</fullName>
    </submittedName>
</protein>
<accession>F5GTX3</accession>
<keyword evidence="6" id="KW-0732">Signal</keyword>
<dbReference type="SUPFAM" id="SSF50494">
    <property type="entry name" value="Trypsin-like serine proteases"/>
    <property type="match status" value="1"/>
</dbReference>
<sequence>MKVVLLLVCLAGLAAAQVSTTTNAPPKLKNFGWLVGANRATLREFPFSGLLFGDEAKCSCTLIKPDLVLTAAHCVASQKPGYVYFGSVHQDDGNEVKNTYTEVHLHPDYLSSGRQSGYDIAVVRLDGPYTLSNRINLARLPSGDNSYEGRLAWATAFGTINNDDEASNYLMKAPMTVVKQDMCNFYYAGPGDDKLVCTTSPALLCNGDSGGGLVVRDLLSWRVIGVASVKKVPYGRDPCNRLIPSGYVRVSEHLDFIKSVMQE</sequence>
<proteinExistence type="evidence at transcript level"/>
<feature type="chain" id="PRO_5003324661" evidence="6">
    <location>
        <begin position="17"/>
        <end position="263"/>
    </location>
</feature>
<organism evidence="8">
    <name type="scientific">Simulium guianense</name>
    <name type="common">Black fly</name>
    <dbReference type="NCBI Taxonomy" id="445764"/>
    <lineage>
        <taxon>Eukaryota</taxon>
        <taxon>Metazoa</taxon>
        <taxon>Ecdysozoa</taxon>
        <taxon>Arthropoda</taxon>
        <taxon>Hexapoda</taxon>
        <taxon>Insecta</taxon>
        <taxon>Pterygota</taxon>
        <taxon>Neoptera</taxon>
        <taxon>Endopterygota</taxon>
        <taxon>Diptera</taxon>
        <taxon>Nematocera</taxon>
        <taxon>Chironomoidea</taxon>
        <taxon>Simuliidae</taxon>
        <taxon>Simulium</taxon>
    </lineage>
</organism>
<dbReference type="PANTHER" id="PTHR24276">
    <property type="entry name" value="POLYSERASE-RELATED"/>
    <property type="match status" value="1"/>
</dbReference>
<feature type="domain" description="Peptidase S1" evidence="7">
    <location>
        <begin position="34"/>
        <end position="262"/>
    </location>
</feature>
<keyword evidence="4" id="KW-1015">Disulfide bond</keyword>
<evidence type="ECO:0000256" key="6">
    <source>
        <dbReference type="SAM" id="SignalP"/>
    </source>
</evidence>
<dbReference type="CDD" id="cd00190">
    <property type="entry name" value="Tryp_SPc"/>
    <property type="match status" value="1"/>
</dbReference>